<evidence type="ECO:0000313" key="3">
    <source>
        <dbReference type="Proteomes" id="UP001079657"/>
    </source>
</evidence>
<sequence>MFSRLEGQKVIGLKQTLKHMKNGDGQLLYVAKDADIKLVNPLIELANEQSLKIVFIDTMKELGKVCGIDVGASVVLVLDK</sequence>
<dbReference type="RefSeq" id="WP_268050423.1">
    <property type="nucleotide sequence ID" value="NZ_JAPQES010000004.1"/>
</dbReference>
<dbReference type="InterPro" id="IPR004038">
    <property type="entry name" value="Ribosomal_eL8/eL30/eS12/Gad45"/>
</dbReference>
<feature type="domain" description="Ribosomal protein eL8/eL30/eS12/Gadd45" evidence="1">
    <location>
        <begin position="8"/>
        <end position="79"/>
    </location>
</feature>
<dbReference type="EMBL" id="JAPQES010000004">
    <property type="protein sequence ID" value="MCY6371565.1"/>
    <property type="molecule type" value="Genomic_DNA"/>
</dbReference>
<comment type="caution">
    <text evidence="2">The sequence shown here is derived from an EMBL/GenBank/DDBJ whole genome shotgun (WGS) entry which is preliminary data.</text>
</comment>
<proteinExistence type="predicted"/>
<protein>
    <submittedName>
        <fullName evidence="2">Ribosomal L7Ae/L30e/S12e/Gadd45 family protein</fullName>
    </submittedName>
</protein>
<accession>A0ABT4CR74</accession>
<organism evidence="2 3">
    <name type="scientific">Clostridium ganghwense</name>
    <dbReference type="NCBI Taxonomy" id="312089"/>
    <lineage>
        <taxon>Bacteria</taxon>
        <taxon>Bacillati</taxon>
        <taxon>Bacillota</taxon>
        <taxon>Clostridia</taxon>
        <taxon>Eubacteriales</taxon>
        <taxon>Clostridiaceae</taxon>
        <taxon>Clostridium</taxon>
    </lineage>
</organism>
<dbReference type="Pfam" id="PF01248">
    <property type="entry name" value="Ribosomal_L7Ae"/>
    <property type="match status" value="1"/>
</dbReference>
<name>A0ABT4CR74_9CLOT</name>
<evidence type="ECO:0000259" key="1">
    <source>
        <dbReference type="Pfam" id="PF01248"/>
    </source>
</evidence>
<dbReference type="Gene3D" id="3.30.1330.30">
    <property type="match status" value="1"/>
</dbReference>
<keyword evidence="3" id="KW-1185">Reference proteome</keyword>
<dbReference type="Proteomes" id="UP001079657">
    <property type="component" value="Unassembled WGS sequence"/>
</dbReference>
<evidence type="ECO:0000313" key="2">
    <source>
        <dbReference type="EMBL" id="MCY6371565.1"/>
    </source>
</evidence>
<dbReference type="SUPFAM" id="SSF55315">
    <property type="entry name" value="L30e-like"/>
    <property type="match status" value="1"/>
</dbReference>
<reference evidence="2" key="1">
    <citation type="submission" date="2022-12" db="EMBL/GenBank/DDBJ databases">
        <authorList>
            <person name="Wang J."/>
        </authorList>
    </citation>
    <scope>NUCLEOTIDE SEQUENCE</scope>
    <source>
        <strain evidence="2">HY-42-06</strain>
    </source>
</reference>
<gene>
    <name evidence="2" type="ORF">OXH55_13025</name>
</gene>
<dbReference type="InterPro" id="IPR029064">
    <property type="entry name" value="Ribosomal_eL30-like_sf"/>
</dbReference>